<dbReference type="GO" id="GO:0004803">
    <property type="term" value="F:transposase activity"/>
    <property type="evidence" value="ECO:0007669"/>
    <property type="project" value="InterPro"/>
</dbReference>
<evidence type="ECO:0000259" key="2">
    <source>
        <dbReference type="Pfam" id="PF01609"/>
    </source>
</evidence>
<dbReference type="GO" id="GO:0003677">
    <property type="term" value="F:DNA binding"/>
    <property type="evidence" value="ECO:0007669"/>
    <property type="project" value="InterPro"/>
</dbReference>
<dbReference type="Pfam" id="PF01609">
    <property type="entry name" value="DDE_Tnp_1"/>
    <property type="match status" value="1"/>
</dbReference>
<dbReference type="STRING" id="745368.SAMN02745178_02223"/>
<reference evidence="4 5" key="1">
    <citation type="submission" date="2017-02" db="EMBL/GenBank/DDBJ databases">
        <authorList>
            <person name="Peterson S.W."/>
        </authorList>
    </citation>
    <scope>NUCLEOTIDE SEQUENCE [LARGE SCALE GENOMIC DNA]</scope>
    <source>
        <strain evidence="4 5">ATCC 27749</strain>
    </source>
</reference>
<dbReference type="PANTHER" id="PTHR33408:SF2">
    <property type="entry name" value="TRANSPOSASE DDE DOMAIN-CONTAINING PROTEIN"/>
    <property type="match status" value="1"/>
</dbReference>
<proteinExistence type="predicted"/>
<dbReference type="GeneID" id="93338669"/>
<feature type="domain" description="Transposase InsH N-terminal" evidence="3">
    <location>
        <begin position="115"/>
        <end position="184"/>
    </location>
</feature>
<evidence type="ECO:0000256" key="1">
    <source>
        <dbReference type="SAM" id="Coils"/>
    </source>
</evidence>
<keyword evidence="5" id="KW-1185">Reference proteome</keyword>
<dbReference type="PANTHER" id="PTHR33408">
    <property type="entry name" value="TRANSPOSASE"/>
    <property type="match status" value="1"/>
</dbReference>
<dbReference type="InterPro" id="IPR002559">
    <property type="entry name" value="Transposase_11"/>
</dbReference>
<evidence type="ECO:0000313" key="4">
    <source>
        <dbReference type="EMBL" id="SKA92156.1"/>
    </source>
</evidence>
<dbReference type="InterPro" id="IPR008490">
    <property type="entry name" value="Transposase_InsH_N"/>
</dbReference>
<accession>A0A1T4XRF7</accession>
<protein>
    <submittedName>
        <fullName evidence="4">Transposase</fullName>
    </submittedName>
</protein>
<gene>
    <name evidence="4" type="ORF">SAMN02745178_02223</name>
</gene>
<evidence type="ECO:0000313" key="5">
    <source>
        <dbReference type="Proteomes" id="UP000190286"/>
    </source>
</evidence>
<feature type="domain" description="Transposase IS4-like" evidence="2">
    <location>
        <begin position="323"/>
        <end position="429"/>
    </location>
</feature>
<dbReference type="OrthoDB" id="9789070at2"/>
<keyword evidence="1" id="KW-0175">Coiled coil</keyword>
<dbReference type="Pfam" id="PF05598">
    <property type="entry name" value="DUF772"/>
    <property type="match status" value="1"/>
</dbReference>
<sequence>MVARQLTAATHFPGQFPARQTGTGEQCSPLQEFFDSLRGCFTSPKKKDRSCKAFFGFTTSVFCFKLIVVNKKTQKQKQHIEILEKSQQLKFRMPTEIRISKHNALYQASIQLEGLDYTKLYRAYSGIRKSQIEPRVLFKVPVCAYMKGVYSSRKIEELCRENLVFRWLLEDQKTLDHCTIARFRGNRNLQEAFEDLFFQYVKKLENKGYTEYSEVFVDGTKIESKANRYTFVWLKQVSKQLEKIKARLKELVCSQGNLTSTKVEKRLEQLNTEIEAQGIEVKKGRGHHKPEIVRERDELALLYRRWMEYNRKKAICGENRNSYSKTDTDATFMHMKDDHMRNGQLKPGYNVQFAVNSGFITGIGVFSNRAAFGTLIPFLTYLWHKHGKSYRNVVADSGYESLANYRWLFENGQTAFIKPANYESGKKRSSKEQVGRMENMGYYEPDDCFICKNGRHLDLSSHYTSHAKDGTER</sequence>
<name>A0A1T4XRF7_9FIRM</name>
<dbReference type="EMBL" id="FUYF01000014">
    <property type="protein sequence ID" value="SKA92156.1"/>
    <property type="molecule type" value="Genomic_DNA"/>
</dbReference>
<evidence type="ECO:0000259" key="3">
    <source>
        <dbReference type="Pfam" id="PF05598"/>
    </source>
</evidence>
<organism evidence="4 5">
    <name type="scientific">Gemmiger formicilis</name>
    <dbReference type="NCBI Taxonomy" id="745368"/>
    <lineage>
        <taxon>Bacteria</taxon>
        <taxon>Bacillati</taxon>
        <taxon>Bacillota</taxon>
        <taxon>Clostridia</taxon>
        <taxon>Eubacteriales</taxon>
        <taxon>Gemmiger</taxon>
    </lineage>
</organism>
<dbReference type="AlphaFoldDB" id="A0A1T4XRF7"/>
<feature type="coiled-coil region" evidence="1">
    <location>
        <begin position="234"/>
        <end position="280"/>
    </location>
</feature>
<dbReference type="RefSeq" id="WP_078785082.1">
    <property type="nucleotide sequence ID" value="NZ_FUYF01000014.1"/>
</dbReference>
<feature type="non-terminal residue" evidence="4">
    <location>
        <position position="473"/>
    </location>
</feature>
<dbReference type="Proteomes" id="UP000190286">
    <property type="component" value="Unassembled WGS sequence"/>
</dbReference>
<dbReference type="GO" id="GO:0006313">
    <property type="term" value="P:DNA transposition"/>
    <property type="evidence" value="ECO:0007669"/>
    <property type="project" value="InterPro"/>
</dbReference>